<keyword evidence="3" id="KW-1185">Reference proteome</keyword>
<evidence type="ECO:0000259" key="1">
    <source>
        <dbReference type="PROSITE" id="PS50280"/>
    </source>
</evidence>
<dbReference type="CDD" id="cd20071">
    <property type="entry name" value="SET_SMYD"/>
    <property type="match status" value="1"/>
</dbReference>
<sequence>MPVNHNAGFDMVPRLSASLEDKKLWRKFINHVKEKFKADVNLHVTEDYIEFDVGDRPKLPFEGHKFLRFSLIIGSDGTAAAVNGAYLAVIAGIAQEYFGMERLQGWNDELGTRGHYTAAEVHESILSYSQLDLPPPSVAPTSTTTTTTAPPFFQITILPTKGRALIAQTAIPKGTRILSERPLFTLSAHDPRDIITAIASALQSLPKPDQQGFLTLSNAHRIDTGLHPFLGTFITNSLPCDRDLYRGDPQRRPAPDTTGIFPTISLLNHSCVPNTVYAFNPRTRFGTVHALRAIPVGEELTMTYVPEDAARADRRDRLQGSFNFICACAACELPPAQLGASDARRTQIDVLRSSIENNPARETKDADVFQLRMLHNCYVLAQLLREEYGEAARLSWVYDMALRTCLKNEDLGRAGVLARRVYEALVVELGEDSQLAQEMRGLVPDPKGSQRWDMVSAHWRTTSEAVPEGLDGEEFERWLFKISEVGR</sequence>
<dbReference type="PROSITE" id="PS50280">
    <property type="entry name" value="SET"/>
    <property type="match status" value="1"/>
</dbReference>
<proteinExistence type="predicted"/>
<dbReference type="Proteomes" id="UP001286456">
    <property type="component" value="Unassembled WGS sequence"/>
</dbReference>
<evidence type="ECO:0000313" key="2">
    <source>
        <dbReference type="EMBL" id="KAK3317590.1"/>
    </source>
</evidence>
<reference evidence="2" key="2">
    <citation type="submission" date="2023-06" db="EMBL/GenBank/DDBJ databases">
        <authorList>
            <consortium name="Lawrence Berkeley National Laboratory"/>
            <person name="Haridas S."/>
            <person name="Hensen N."/>
            <person name="Bonometti L."/>
            <person name="Westerberg I."/>
            <person name="Brannstrom I.O."/>
            <person name="Guillou S."/>
            <person name="Cros-Aarteil S."/>
            <person name="Calhoun S."/>
            <person name="Kuo A."/>
            <person name="Mondo S."/>
            <person name="Pangilinan J."/>
            <person name="Riley R."/>
            <person name="Labutti K."/>
            <person name="Andreopoulos B."/>
            <person name="Lipzen A."/>
            <person name="Chen C."/>
            <person name="Yanf M."/>
            <person name="Daum C."/>
            <person name="Ng V."/>
            <person name="Clum A."/>
            <person name="Steindorff A."/>
            <person name="Ohm R."/>
            <person name="Martin F."/>
            <person name="Silar P."/>
            <person name="Natvig D."/>
            <person name="Lalanne C."/>
            <person name="Gautier V."/>
            <person name="Ament-Velasquez S.L."/>
            <person name="Kruys A."/>
            <person name="Hutchinson M.I."/>
            <person name="Powell A.J."/>
            <person name="Barry K."/>
            <person name="Miller A.N."/>
            <person name="Grigoriev I.V."/>
            <person name="Debuchy R."/>
            <person name="Gladieux P."/>
            <person name="Thoren M.H."/>
            <person name="Johannesson H."/>
        </authorList>
    </citation>
    <scope>NUCLEOTIDE SEQUENCE</scope>
    <source>
        <strain evidence="2">SMH4131-1</strain>
    </source>
</reference>
<dbReference type="Gene3D" id="2.170.270.10">
    <property type="entry name" value="SET domain"/>
    <property type="match status" value="1"/>
</dbReference>
<dbReference type="PANTHER" id="PTHR47332">
    <property type="entry name" value="SET DOMAIN-CONTAINING PROTEIN 5"/>
    <property type="match status" value="1"/>
</dbReference>
<dbReference type="SUPFAM" id="SSF82199">
    <property type="entry name" value="SET domain"/>
    <property type="match status" value="1"/>
</dbReference>
<dbReference type="InterPro" id="IPR053185">
    <property type="entry name" value="SET_domain_protein"/>
</dbReference>
<organism evidence="2 3">
    <name type="scientific">Cercophora scortea</name>
    <dbReference type="NCBI Taxonomy" id="314031"/>
    <lineage>
        <taxon>Eukaryota</taxon>
        <taxon>Fungi</taxon>
        <taxon>Dikarya</taxon>
        <taxon>Ascomycota</taxon>
        <taxon>Pezizomycotina</taxon>
        <taxon>Sordariomycetes</taxon>
        <taxon>Sordariomycetidae</taxon>
        <taxon>Sordariales</taxon>
        <taxon>Lasiosphaeriaceae</taxon>
        <taxon>Cercophora</taxon>
    </lineage>
</organism>
<comment type="caution">
    <text evidence="2">The sequence shown here is derived from an EMBL/GenBank/DDBJ whole genome shotgun (WGS) entry which is preliminary data.</text>
</comment>
<dbReference type="SMART" id="SM00317">
    <property type="entry name" value="SET"/>
    <property type="match status" value="1"/>
</dbReference>
<gene>
    <name evidence="2" type="ORF">B0T19DRAFT_446548</name>
</gene>
<evidence type="ECO:0000313" key="3">
    <source>
        <dbReference type="Proteomes" id="UP001286456"/>
    </source>
</evidence>
<name>A0AAE0I3A3_9PEZI</name>
<dbReference type="AlphaFoldDB" id="A0AAE0I3A3"/>
<reference evidence="2" key="1">
    <citation type="journal article" date="2023" name="Mol. Phylogenet. Evol.">
        <title>Genome-scale phylogeny and comparative genomics of the fungal order Sordariales.</title>
        <authorList>
            <person name="Hensen N."/>
            <person name="Bonometti L."/>
            <person name="Westerberg I."/>
            <person name="Brannstrom I.O."/>
            <person name="Guillou S."/>
            <person name="Cros-Aarteil S."/>
            <person name="Calhoun S."/>
            <person name="Haridas S."/>
            <person name="Kuo A."/>
            <person name="Mondo S."/>
            <person name="Pangilinan J."/>
            <person name="Riley R."/>
            <person name="LaButti K."/>
            <person name="Andreopoulos B."/>
            <person name="Lipzen A."/>
            <person name="Chen C."/>
            <person name="Yan M."/>
            <person name="Daum C."/>
            <person name="Ng V."/>
            <person name="Clum A."/>
            <person name="Steindorff A."/>
            <person name="Ohm R.A."/>
            <person name="Martin F."/>
            <person name="Silar P."/>
            <person name="Natvig D.O."/>
            <person name="Lalanne C."/>
            <person name="Gautier V."/>
            <person name="Ament-Velasquez S.L."/>
            <person name="Kruys A."/>
            <person name="Hutchinson M.I."/>
            <person name="Powell A.J."/>
            <person name="Barry K."/>
            <person name="Miller A.N."/>
            <person name="Grigoriev I.V."/>
            <person name="Debuchy R."/>
            <person name="Gladieux P."/>
            <person name="Hiltunen Thoren M."/>
            <person name="Johannesson H."/>
        </authorList>
    </citation>
    <scope>NUCLEOTIDE SEQUENCE</scope>
    <source>
        <strain evidence="2">SMH4131-1</strain>
    </source>
</reference>
<dbReference type="PANTHER" id="PTHR47332:SF4">
    <property type="entry name" value="SET DOMAIN-CONTAINING PROTEIN 5"/>
    <property type="match status" value="1"/>
</dbReference>
<accession>A0AAE0I3A3</accession>
<protein>
    <recommendedName>
        <fullName evidence="1">SET domain-containing protein</fullName>
    </recommendedName>
</protein>
<feature type="domain" description="SET" evidence="1">
    <location>
        <begin position="151"/>
        <end position="305"/>
    </location>
</feature>
<dbReference type="InterPro" id="IPR046341">
    <property type="entry name" value="SET_dom_sf"/>
</dbReference>
<dbReference type="EMBL" id="JAUEPO010000007">
    <property type="protein sequence ID" value="KAK3317590.1"/>
    <property type="molecule type" value="Genomic_DNA"/>
</dbReference>
<dbReference type="InterPro" id="IPR001214">
    <property type="entry name" value="SET_dom"/>
</dbReference>
<dbReference type="Pfam" id="PF00856">
    <property type="entry name" value="SET"/>
    <property type="match status" value="1"/>
</dbReference>